<evidence type="ECO:0000313" key="2">
    <source>
        <dbReference type="EMBL" id="NEA88150.1"/>
    </source>
</evidence>
<feature type="region of interest" description="Disordered" evidence="1">
    <location>
        <begin position="1"/>
        <end position="50"/>
    </location>
</feature>
<dbReference type="RefSeq" id="WP_164336496.1">
    <property type="nucleotide sequence ID" value="NZ_JAAGMD010000558.1"/>
</dbReference>
<proteinExistence type="predicted"/>
<gene>
    <name evidence="2" type="ORF">G3I53_19480</name>
</gene>
<organism evidence="2">
    <name type="scientific">Streptomyces sp. SID14436</name>
    <dbReference type="NCBI Taxonomy" id="2706070"/>
    <lineage>
        <taxon>Bacteria</taxon>
        <taxon>Bacillati</taxon>
        <taxon>Actinomycetota</taxon>
        <taxon>Actinomycetes</taxon>
        <taxon>Kitasatosporales</taxon>
        <taxon>Streptomycetaceae</taxon>
        <taxon>Streptomyces</taxon>
    </lineage>
</organism>
<dbReference type="EMBL" id="JAAGMD010000558">
    <property type="protein sequence ID" value="NEA88150.1"/>
    <property type="molecule type" value="Genomic_DNA"/>
</dbReference>
<protein>
    <recommendedName>
        <fullName evidence="3">DUF4232 domain-containing protein</fullName>
    </recommendedName>
</protein>
<dbReference type="AlphaFoldDB" id="A0A6G3QY86"/>
<evidence type="ECO:0000256" key="1">
    <source>
        <dbReference type="SAM" id="MobiDB-lite"/>
    </source>
</evidence>
<feature type="compositionally biased region" description="Basic and acidic residues" evidence="1">
    <location>
        <begin position="16"/>
        <end position="28"/>
    </location>
</feature>
<evidence type="ECO:0008006" key="3">
    <source>
        <dbReference type="Google" id="ProtNLM"/>
    </source>
</evidence>
<comment type="caution">
    <text evidence="2">The sequence shown here is derived from an EMBL/GenBank/DDBJ whole genome shotgun (WGS) entry which is preliminary data.</text>
</comment>
<accession>A0A6G3QY86</accession>
<sequence length="343" mass="35786">MAVAGCGSDSTGGEPAADKGTPRQESAKADPVALTTEARDVVLTDDDDNEHRLRITPKSLLRGSESDLSGVRLGDDLKGGRPYYLTVSVTNTGEADLTSPDLAGHLSVAGVDGWPGKRLTVFGGGRSALSDHCPKGNPETLAAGATAEVCTPVMLAKGLEPGAVAYQDDSGTALWEAGDGKGHSDGVAELGEPKEADVEDSDGEKVRVEAVAKSVRKGSLDHLSRYTLKTGDRKLVPYYVTIEYRNKGEHDLYPGMQDDVLLQTVAGQQIRKLTLIDIGGPGVKQCPSRLPDGMVGPGAKVTQCSIHLVPEGDSPAAAFWMTDGAEAGHLAWRASGDKGGDKS</sequence>
<reference evidence="2" key="1">
    <citation type="submission" date="2020-01" db="EMBL/GenBank/DDBJ databases">
        <title>Insect and environment-associated Actinomycetes.</title>
        <authorList>
            <person name="Currrie C."/>
            <person name="Chevrette M."/>
            <person name="Carlson C."/>
            <person name="Stubbendieck R."/>
            <person name="Wendt-Pienkowski E."/>
        </authorList>
    </citation>
    <scope>NUCLEOTIDE SEQUENCE</scope>
    <source>
        <strain evidence="2">SID14436</strain>
    </source>
</reference>
<name>A0A6G3QY86_9ACTN</name>